<dbReference type="AlphaFoldDB" id="A0A0G1FIF5"/>
<dbReference type="EMBL" id="LCFK01000001">
    <property type="protein sequence ID" value="KKS94886.1"/>
    <property type="molecule type" value="Genomic_DNA"/>
</dbReference>
<gene>
    <name evidence="1" type="ORF">UV68_C0001G0027</name>
</gene>
<name>A0A0G1FIF5_9BACT</name>
<sequence length="126" mass="14941">MALNDKDFVKLENILDERDEKMLGKMEGMIESNNEKMLGKITTLMDERLLKFHEEVTEPMVNNIVEGIHDEMKAMENRLDVRMDNFENNQYRIEKKLDTVTDNHSEKIGEYEKRILHLEKRVSVSL</sequence>
<evidence type="ECO:0000313" key="1">
    <source>
        <dbReference type="EMBL" id="KKS94886.1"/>
    </source>
</evidence>
<reference evidence="1 2" key="1">
    <citation type="journal article" date="2015" name="Nature">
        <title>rRNA introns, odd ribosomes, and small enigmatic genomes across a large radiation of phyla.</title>
        <authorList>
            <person name="Brown C.T."/>
            <person name="Hug L.A."/>
            <person name="Thomas B.C."/>
            <person name="Sharon I."/>
            <person name="Castelle C.J."/>
            <person name="Singh A."/>
            <person name="Wilkins M.J."/>
            <person name="Williams K.H."/>
            <person name="Banfield J.F."/>
        </authorList>
    </citation>
    <scope>NUCLEOTIDE SEQUENCE [LARGE SCALE GENOMIC DNA]</scope>
</reference>
<evidence type="ECO:0000313" key="2">
    <source>
        <dbReference type="Proteomes" id="UP000033980"/>
    </source>
</evidence>
<dbReference type="Proteomes" id="UP000033980">
    <property type="component" value="Unassembled WGS sequence"/>
</dbReference>
<comment type="caution">
    <text evidence="1">The sequence shown here is derived from an EMBL/GenBank/DDBJ whole genome shotgun (WGS) entry which is preliminary data.</text>
</comment>
<proteinExistence type="predicted"/>
<protein>
    <submittedName>
        <fullName evidence="1">Uncharacterized protein</fullName>
    </submittedName>
</protein>
<organism evidence="1 2">
    <name type="scientific">Candidatus Collierbacteria bacterium GW2011_GWC2_43_12</name>
    <dbReference type="NCBI Taxonomy" id="1618390"/>
    <lineage>
        <taxon>Bacteria</taxon>
        <taxon>Candidatus Collieribacteriota</taxon>
    </lineage>
</organism>
<accession>A0A0G1FIF5</accession>